<dbReference type="CDD" id="cd14014">
    <property type="entry name" value="STKc_PknB_like"/>
    <property type="match status" value="1"/>
</dbReference>
<dbReference type="Gene3D" id="3.30.200.20">
    <property type="entry name" value="Phosphorylase Kinase, domain 1"/>
    <property type="match status" value="1"/>
</dbReference>
<proteinExistence type="predicted"/>
<dbReference type="InterPro" id="IPR000719">
    <property type="entry name" value="Prot_kinase_dom"/>
</dbReference>
<protein>
    <submittedName>
        <fullName evidence="7">Serine/threonine-protein kinase</fullName>
    </submittedName>
</protein>
<evidence type="ECO:0000313" key="7">
    <source>
        <dbReference type="EMBL" id="MCM2372975.1"/>
    </source>
</evidence>
<dbReference type="PROSITE" id="PS00108">
    <property type="entry name" value="PROTEIN_KINASE_ST"/>
    <property type="match status" value="1"/>
</dbReference>
<dbReference type="PANTHER" id="PTHR43289:SF6">
    <property type="entry name" value="SERINE_THREONINE-PROTEIN KINASE NEKL-3"/>
    <property type="match status" value="1"/>
</dbReference>
<organism evidence="7 8">
    <name type="scientific">Aporhodopirellula aestuarii</name>
    <dbReference type="NCBI Taxonomy" id="2950107"/>
    <lineage>
        <taxon>Bacteria</taxon>
        <taxon>Pseudomonadati</taxon>
        <taxon>Planctomycetota</taxon>
        <taxon>Planctomycetia</taxon>
        <taxon>Pirellulales</taxon>
        <taxon>Pirellulaceae</taxon>
        <taxon>Aporhodopirellula</taxon>
    </lineage>
</organism>
<keyword evidence="4" id="KW-0067">ATP-binding</keyword>
<evidence type="ECO:0000256" key="2">
    <source>
        <dbReference type="ARBA" id="ARBA00022741"/>
    </source>
</evidence>
<evidence type="ECO:0000313" key="8">
    <source>
        <dbReference type="Proteomes" id="UP001202961"/>
    </source>
</evidence>
<dbReference type="InterPro" id="IPR011990">
    <property type="entry name" value="TPR-like_helical_dom_sf"/>
</dbReference>
<dbReference type="Gene3D" id="1.10.510.10">
    <property type="entry name" value="Transferase(Phosphotransferase) domain 1"/>
    <property type="match status" value="1"/>
</dbReference>
<keyword evidence="5" id="KW-0812">Transmembrane</keyword>
<keyword evidence="3 7" id="KW-0418">Kinase</keyword>
<accession>A0ABT0U7T6</accession>
<evidence type="ECO:0000256" key="4">
    <source>
        <dbReference type="ARBA" id="ARBA00022840"/>
    </source>
</evidence>
<gene>
    <name evidence="7" type="ORF">NB063_20365</name>
</gene>
<reference evidence="7 8" key="1">
    <citation type="journal article" date="2022" name="Syst. Appl. Microbiol.">
        <title>Rhodopirellula aestuarii sp. nov., a novel member of the genus Rhodopirellula isolated from brackish sediments collected in the Tagus River estuary, Portugal.</title>
        <authorList>
            <person name="Vitorino I.R."/>
            <person name="Klimek D."/>
            <person name="Calusinska M."/>
            <person name="Lobo-da-Cunha A."/>
            <person name="Vasconcelos V."/>
            <person name="Lage O.M."/>
        </authorList>
    </citation>
    <scope>NUCLEOTIDE SEQUENCE [LARGE SCALE GENOMIC DNA]</scope>
    <source>
        <strain evidence="7 8">ICT_H3.1</strain>
    </source>
</reference>
<dbReference type="Gene3D" id="1.25.40.10">
    <property type="entry name" value="Tetratricopeptide repeat domain"/>
    <property type="match status" value="2"/>
</dbReference>
<dbReference type="Pfam" id="PF00069">
    <property type="entry name" value="Pkinase"/>
    <property type="match status" value="1"/>
</dbReference>
<dbReference type="GO" id="GO:0016301">
    <property type="term" value="F:kinase activity"/>
    <property type="evidence" value="ECO:0007669"/>
    <property type="project" value="UniProtKB-KW"/>
</dbReference>
<dbReference type="PROSITE" id="PS50011">
    <property type="entry name" value="PROTEIN_KINASE_DOM"/>
    <property type="match status" value="1"/>
</dbReference>
<dbReference type="SUPFAM" id="SSF56112">
    <property type="entry name" value="Protein kinase-like (PK-like)"/>
    <property type="match status" value="1"/>
</dbReference>
<dbReference type="RefSeq" id="WP_250930608.1">
    <property type="nucleotide sequence ID" value="NZ_JAMQBK010000059.1"/>
</dbReference>
<keyword evidence="5" id="KW-1133">Transmembrane helix</keyword>
<dbReference type="InterPro" id="IPR011009">
    <property type="entry name" value="Kinase-like_dom_sf"/>
</dbReference>
<keyword evidence="1" id="KW-0808">Transferase</keyword>
<feature type="domain" description="Protein kinase" evidence="6">
    <location>
        <begin position="143"/>
        <end position="442"/>
    </location>
</feature>
<keyword evidence="2" id="KW-0547">Nucleotide-binding</keyword>
<name>A0ABT0U7T6_9BACT</name>
<keyword evidence="8" id="KW-1185">Reference proteome</keyword>
<dbReference type="InterPro" id="IPR019734">
    <property type="entry name" value="TPR_rpt"/>
</dbReference>
<dbReference type="InterPro" id="IPR008271">
    <property type="entry name" value="Ser/Thr_kinase_AS"/>
</dbReference>
<evidence type="ECO:0000256" key="3">
    <source>
        <dbReference type="ARBA" id="ARBA00022777"/>
    </source>
</evidence>
<evidence type="ECO:0000256" key="1">
    <source>
        <dbReference type="ARBA" id="ARBA00022679"/>
    </source>
</evidence>
<evidence type="ECO:0000259" key="6">
    <source>
        <dbReference type="PROSITE" id="PS50011"/>
    </source>
</evidence>
<sequence length="1361" mass="152682">MNRQIDLELLFAAFAVKKANIDREQLSEAVAKTSVGNTIAETLVSSGMIDETQRREIDAAIENHLSRHQNDSSAGLAAIDPLPFPLSIFDHFLKTCDPDDVNLAVEPESQLTYRTIVPDELGNTSSNVSGHHAVDKASIPSRFRSKRFHARGGLGEIYLATDVEVQREVALKEIQNHYADDLASRQLFIVEGSITGSLEHPGVVPIYGMGQYEDGRPFYAMRFIHGESLKAAIKQLHSGEPLFTNARDPSLALRQLLNRFLDVCNTIHYAHSRGVLHRDIKPDNIMLGPYGETLVVDWGLAAIYQRQGADGDGTIEDSFDNHAIRFESIRLTDASDDKVLGTVPYMSPEQAQGRQAEMQPSSDVFSLGATLYTILTGTLMYSASSNGRLLEQAKLRESIDATQINPSIPVALAAILEKATAKSQSDRYQTAKQLADDLEAWLADEPITAYQERWHERLRRWMRQHRTFVTTTLAALLMSIIGLSIFAVLLSTKNDEIAAQRDTAERNLVAARQAVRESFVKISEDERLKAEGLEQLRLNLLKSPEPFFVEFLAQKPEDPRLRLEQAQWRSLLADIVRNTESPVDAIELYETVQENLQSLADDFESPNSWPDKTTGIEYANLRAATQLQLASLYELTGQYDQSIDHARRAIKYAEEVVSPQTTLTQIEALTQLGKTQFVTGQTDAAIKTLDTAINRRASASDLFPDEWRLRLNHALVARADCRAATGDIQAAVDDWQSALDQVESLEISRENKITAIEFRTRVLIEIAREIGNARLPHRSLKYAQQARELAQQLANRHPDNLTYAELLIDVENTLVTMRAIAGPGVDPDAVRNGLTKGIEIYGRLVDENPRVVMRRYRWLKARLNLVFAELRAGNSPDDAKAEASKILAAVDDLAMQFPQLPVIQVLYAKTLINNALLSLWFDDGSSIPQIRRRCEDAASVLKRLDGLPARVDCTETWATLYSVFGRIDQASENWIDAANKEVERRELMKQFPTEYWAFPFPNERSVDSLDTEAQYRFAAGQVDEGFKRLDDAIAIRQTLVSSFPAEPTLRKSLALSLRDYGDWLKEFDLENADSRSNAYTRQSLDILKDVEWKELENSQLQSMIGDLAQLATIHSATGEIETAVEDCTRAREAALELHRRSPTIDHLTYRLLVDNLLIGYLLELNRDVDDLVNSLHQTVTSMLIDYQHTANVRDTAMLAYRQTAAHFHSKKSYEQARYFLSEAYKISDESPQASTIAVNLSDAEIRLGSFLAGTERSAPLLKLDNLDAMSYYNLAVNFSLAIRAIKLDTAMSQPVRDSLSQWYLTNAIDGLEKATAGGIFDDPVWRSTFKGDADLNSIRDTDAFRQFQKQQIPATDPTDDQ</sequence>
<feature type="transmembrane region" description="Helical" evidence="5">
    <location>
        <begin position="467"/>
        <end position="490"/>
    </location>
</feature>
<dbReference type="SMART" id="SM00220">
    <property type="entry name" value="S_TKc"/>
    <property type="match status" value="1"/>
</dbReference>
<dbReference type="Proteomes" id="UP001202961">
    <property type="component" value="Unassembled WGS sequence"/>
</dbReference>
<dbReference type="EMBL" id="JAMQBK010000059">
    <property type="protein sequence ID" value="MCM2372975.1"/>
    <property type="molecule type" value="Genomic_DNA"/>
</dbReference>
<feature type="transmembrane region" description="Helical" evidence="5">
    <location>
        <begin position="364"/>
        <end position="384"/>
    </location>
</feature>
<dbReference type="SUPFAM" id="SSF48452">
    <property type="entry name" value="TPR-like"/>
    <property type="match status" value="1"/>
</dbReference>
<dbReference type="PANTHER" id="PTHR43289">
    <property type="entry name" value="MITOGEN-ACTIVATED PROTEIN KINASE KINASE KINASE 20-RELATED"/>
    <property type="match status" value="1"/>
</dbReference>
<keyword evidence="5" id="KW-0472">Membrane</keyword>
<evidence type="ECO:0000256" key="5">
    <source>
        <dbReference type="SAM" id="Phobius"/>
    </source>
</evidence>
<dbReference type="SMART" id="SM00028">
    <property type="entry name" value="TPR"/>
    <property type="match status" value="5"/>
</dbReference>
<comment type="caution">
    <text evidence="7">The sequence shown here is derived from an EMBL/GenBank/DDBJ whole genome shotgun (WGS) entry which is preliminary data.</text>
</comment>